<comment type="caution">
    <text evidence="2">The sequence shown here is derived from an EMBL/GenBank/DDBJ whole genome shotgun (WGS) entry which is preliminary data.</text>
</comment>
<evidence type="ECO:0000313" key="2">
    <source>
        <dbReference type="EMBL" id="GFD34032.1"/>
    </source>
</evidence>
<accession>A0A699VEP8</accession>
<dbReference type="EMBL" id="BKCJ011441908">
    <property type="protein sequence ID" value="GFD34032.1"/>
    <property type="molecule type" value="Genomic_DNA"/>
</dbReference>
<feature type="compositionally biased region" description="Low complexity" evidence="1">
    <location>
        <begin position="11"/>
        <end position="20"/>
    </location>
</feature>
<dbReference type="AlphaFoldDB" id="A0A699VEP8"/>
<name>A0A699VEP8_TANCI</name>
<gene>
    <name evidence="2" type="ORF">Tci_906001</name>
</gene>
<feature type="non-terminal residue" evidence="2">
    <location>
        <position position="1"/>
    </location>
</feature>
<organism evidence="2">
    <name type="scientific">Tanacetum cinerariifolium</name>
    <name type="common">Dalmatian daisy</name>
    <name type="synonym">Chrysanthemum cinerariifolium</name>
    <dbReference type="NCBI Taxonomy" id="118510"/>
    <lineage>
        <taxon>Eukaryota</taxon>
        <taxon>Viridiplantae</taxon>
        <taxon>Streptophyta</taxon>
        <taxon>Embryophyta</taxon>
        <taxon>Tracheophyta</taxon>
        <taxon>Spermatophyta</taxon>
        <taxon>Magnoliopsida</taxon>
        <taxon>eudicotyledons</taxon>
        <taxon>Gunneridae</taxon>
        <taxon>Pentapetalae</taxon>
        <taxon>asterids</taxon>
        <taxon>campanulids</taxon>
        <taxon>Asterales</taxon>
        <taxon>Asteraceae</taxon>
        <taxon>Asteroideae</taxon>
        <taxon>Anthemideae</taxon>
        <taxon>Anthemidinae</taxon>
        <taxon>Tanacetum</taxon>
    </lineage>
</organism>
<proteinExistence type="predicted"/>
<feature type="region of interest" description="Disordered" evidence="1">
    <location>
        <begin position="1"/>
        <end position="20"/>
    </location>
</feature>
<evidence type="ECO:0000256" key="1">
    <source>
        <dbReference type="SAM" id="MobiDB-lite"/>
    </source>
</evidence>
<protein>
    <submittedName>
        <fullName evidence="2">Uncharacterized protein</fullName>
    </submittedName>
</protein>
<feature type="non-terminal residue" evidence="2">
    <location>
        <position position="112"/>
    </location>
</feature>
<sequence>RIVNDHHFTKNTANTNQNGTGNVVAARAEGTGNKNQASMHPHPVLSLTRLPSMTQTAQLRYNSMITATNEIFNIFIQEEQYTDLLEPIPEPQLVPHNDNQVISVTSSMVQSG</sequence>
<reference evidence="2" key="1">
    <citation type="journal article" date="2019" name="Sci. Rep.">
        <title>Draft genome of Tanacetum cinerariifolium, the natural source of mosquito coil.</title>
        <authorList>
            <person name="Yamashiro T."/>
            <person name="Shiraishi A."/>
            <person name="Satake H."/>
            <person name="Nakayama K."/>
        </authorList>
    </citation>
    <scope>NUCLEOTIDE SEQUENCE</scope>
</reference>